<dbReference type="GO" id="GO:0015074">
    <property type="term" value="P:DNA integration"/>
    <property type="evidence" value="ECO:0007669"/>
    <property type="project" value="InterPro"/>
</dbReference>
<dbReference type="EMBL" id="CP144746">
    <property type="protein sequence ID" value="WVZ58547.1"/>
    <property type="molecule type" value="Genomic_DNA"/>
</dbReference>
<gene>
    <name evidence="4" type="ORF">U9M48_008813</name>
</gene>
<evidence type="ECO:0000313" key="4">
    <source>
        <dbReference type="EMBL" id="WVZ58547.1"/>
    </source>
</evidence>
<keyword evidence="1" id="KW-0479">Metal-binding</keyword>
<protein>
    <recommendedName>
        <fullName evidence="3">Integrase catalytic domain-containing protein</fullName>
    </recommendedName>
</protein>
<keyword evidence="2" id="KW-0378">Hydrolase</keyword>
<dbReference type="InterPro" id="IPR001584">
    <property type="entry name" value="Integrase_cat-core"/>
</dbReference>
<dbReference type="InterPro" id="IPR039537">
    <property type="entry name" value="Retrotran_Ty1/copia-like"/>
</dbReference>
<evidence type="ECO:0000259" key="3">
    <source>
        <dbReference type="PROSITE" id="PS50994"/>
    </source>
</evidence>
<dbReference type="PROSITE" id="PS50994">
    <property type="entry name" value="INTEGRASE"/>
    <property type="match status" value="1"/>
</dbReference>
<dbReference type="Gene3D" id="3.30.420.10">
    <property type="entry name" value="Ribonuclease H-like superfamily/Ribonuclease H"/>
    <property type="match status" value="1"/>
</dbReference>
<proteinExistence type="predicted"/>
<evidence type="ECO:0000256" key="2">
    <source>
        <dbReference type="ARBA" id="ARBA00022801"/>
    </source>
</evidence>
<feature type="domain" description="Integrase catalytic" evidence="3">
    <location>
        <begin position="36"/>
        <end position="159"/>
    </location>
</feature>
<dbReference type="InterPro" id="IPR013103">
    <property type="entry name" value="RVT_2"/>
</dbReference>
<dbReference type="Pfam" id="PF25597">
    <property type="entry name" value="SH3_retrovirus"/>
    <property type="match status" value="1"/>
</dbReference>
<organism evidence="4 5">
    <name type="scientific">Paspalum notatum var. saurae</name>
    <dbReference type="NCBI Taxonomy" id="547442"/>
    <lineage>
        <taxon>Eukaryota</taxon>
        <taxon>Viridiplantae</taxon>
        <taxon>Streptophyta</taxon>
        <taxon>Embryophyta</taxon>
        <taxon>Tracheophyta</taxon>
        <taxon>Spermatophyta</taxon>
        <taxon>Magnoliopsida</taxon>
        <taxon>Liliopsida</taxon>
        <taxon>Poales</taxon>
        <taxon>Poaceae</taxon>
        <taxon>PACMAD clade</taxon>
        <taxon>Panicoideae</taxon>
        <taxon>Andropogonodae</taxon>
        <taxon>Paspaleae</taxon>
        <taxon>Paspalinae</taxon>
        <taxon>Paspalum</taxon>
    </lineage>
</organism>
<accession>A0AAQ3SR90</accession>
<evidence type="ECO:0000313" key="5">
    <source>
        <dbReference type="Proteomes" id="UP001341281"/>
    </source>
</evidence>
<dbReference type="CDD" id="cd09272">
    <property type="entry name" value="RNase_HI_RT_Ty1"/>
    <property type="match status" value="1"/>
</dbReference>
<dbReference type="SUPFAM" id="SSF53098">
    <property type="entry name" value="Ribonuclease H-like"/>
    <property type="match status" value="1"/>
</dbReference>
<dbReference type="PANTHER" id="PTHR42648:SF25">
    <property type="entry name" value="RNA-DIRECTED DNA POLYMERASE"/>
    <property type="match status" value="1"/>
</dbReference>
<keyword evidence="5" id="KW-1185">Reference proteome</keyword>
<dbReference type="InterPro" id="IPR043502">
    <property type="entry name" value="DNA/RNA_pol_sf"/>
</dbReference>
<dbReference type="AlphaFoldDB" id="A0AAQ3SR90"/>
<dbReference type="Pfam" id="PF07727">
    <property type="entry name" value="RVT_2"/>
    <property type="match status" value="1"/>
</dbReference>
<dbReference type="InterPro" id="IPR012337">
    <property type="entry name" value="RNaseH-like_sf"/>
</dbReference>
<reference evidence="4 5" key="1">
    <citation type="submission" date="2024-02" db="EMBL/GenBank/DDBJ databases">
        <title>High-quality chromosome-scale genome assembly of Pensacola bahiagrass (Paspalum notatum Flugge var. saurae).</title>
        <authorList>
            <person name="Vega J.M."/>
            <person name="Podio M."/>
            <person name="Orjuela J."/>
            <person name="Siena L.A."/>
            <person name="Pessino S.C."/>
            <person name="Combes M.C."/>
            <person name="Mariac C."/>
            <person name="Albertini E."/>
            <person name="Pupilli F."/>
            <person name="Ortiz J.P.A."/>
            <person name="Leblanc O."/>
        </authorList>
    </citation>
    <scope>NUCLEOTIDE SEQUENCE [LARGE SCALE GENOMIC DNA]</scope>
    <source>
        <strain evidence="4">R1</strain>
        <tissue evidence="4">Leaf</tissue>
    </source>
</reference>
<dbReference type="GO" id="GO:0016787">
    <property type="term" value="F:hydrolase activity"/>
    <property type="evidence" value="ECO:0007669"/>
    <property type="project" value="UniProtKB-KW"/>
</dbReference>
<dbReference type="Proteomes" id="UP001341281">
    <property type="component" value="Chromosome 02"/>
</dbReference>
<dbReference type="PANTHER" id="PTHR42648">
    <property type="entry name" value="TRANSPOSASE, PUTATIVE-RELATED"/>
    <property type="match status" value="1"/>
</dbReference>
<dbReference type="GO" id="GO:0003676">
    <property type="term" value="F:nucleic acid binding"/>
    <property type="evidence" value="ECO:0007669"/>
    <property type="project" value="InterPro"/>
</dbReference>
<sequence length="852" mass="93835">MPALRKMAREELVRGLPEIEQVDQLCEACLAGKQKRTPFPEQAKWHAERALELVHGDLCGPVTPATPSGNTYFLLLIDDRSRYMWLVLLPSKDHAAAAIKEFQARAEAESGCKLLALRTDRGGEFTSKEFMKYCAADGVHRQLTAPYFLQQNGVVERRNAMNRVPTKAVEGRTPFEAWYGKKPAVHHLKTFGCIVYVKNTAPHLKNMEDRGRKMIFVGYERGSKAYPAYDPVARRVHVTRDVVFDEGAQWDWSGGDETSTGAVHGGNNTFTVQYRMVPGQEGAEDAAPATPIGGMELGTPPSTHAAAGPAYPLVQFATPPAEVDEELDADHDDEAPLRFHTLENVIGAASPPGYAVRDLGGGQLFARAIGLKWVFKVKKDEHGAVVRHKARLVVKGYAQRHGIDYDEVFAPVARMEAVRLLLALAAQEGWQVHHMDVKTAFLNSDLQEELYVQQAPGFAQPGQEHKVYKLHKALYDLHQAPHAWNQKLDEQLGVFMKCPSEHAIYCRGGGVERLVVGVYVDDLVITGTSSSSIQKFKAEMTKVFKMSDLGLLSYYLGIEVKQDAAGISLSQASYAGKILEKCGLEDCNSCKVPMDVKLKLSKNSSSPRVNATEYRSLVGNLRYLVNTRPDLAFSVGKNGRSDGLLGFSDSDVAGDVDGRKSTSGILFFLGGSPVSWQSTKQKVVALSSCEAEYITAATGACQAVWLARLLAEIRDSAIEVKFISTQEQLGDILTKPLGKVKFQELCTKIGLRTGAVHFFQNYKQILEVTTACRPALPDIIGCVFWSINRRDMQLVTCIPKYVVCLALHAEASKFFLYVQIQSIADEVKMGNKSVVLGSVHTAMVEASVEYLM</sequence>
<dbReference type="InterPro" id="IPR057670">
    <property type="entry name" value="SH3_retrovirus"/>
</dbReference>
<name>A0AAQ3SR90_PASNO</name>
<dbReference type="GO" id="GO:0046872">
    <property type="term" value="F:metal ion binding"/>
    <property type="evidence" value="ECO:0007669"/>
    <property type="project" value="UniProtKB-KW"/>
</dbReference>
<dbReference type="InterPro" id="IPR036397">
    <property type="entry name" value="RNaseH_sf"/>
</dbReference>
<dbReference type="SUPFAM" id="SSF56672">
    <property type="entry name" value="DNA/RNA polymerases"/>
    <property type="match status" value="1"/>
</dbReference>
<evidence type="ECO:0000256" key="1">
    <source>
        <dbReference type="ARBA" id="ARBA00022723"/>
    </source>
</evidence>
<dbReference type="Pfam" id="PF00665">
    <property type="entry name" value="rve"/>
    <property type="match status" value="1"/>
</dbReference>